<evidence type="ECO:0000256" key="2">
    <source>
        <dbReference type="ARBA" id="ARBA00022448"/>
    </source>
</evidence>
<gene>
    <name evidence="9" type="ORF">Afil01_36740</name>
</gene>
<dbReference type="InterPro" id="IPR011701">
    <property type="entry name" value="MFS"/>
</dbReference>
<dbReference type="PANTHER" id="PTHR42718">
    <property type="entry name" value="MAJOR FACILITATOR SUPERFAMILY MULTIDRUG TRANSPORTER MFSC"/>
    <property type="match status" value="1"/>
</dbReference>
<sequence>MPQPRTTLAVLLTGVFILGANTTLAAVALPAIATDLHLTGSTQMWIVNAHLIAFTAVLPAAGRLGDHRSPKRLLTTGLALFTLTATAAALAPGGTWLITARVLQGAAAALATPQALTILARTHPAARRGRAFGVWGAVAGLAVAAGPSLGGAAIGAAGWRAAFAGLAATAALAALLGALLLPATPPPPVTPRAKGVARMLLRTPGFVLMAAVSAALSTAVAAMVLLTTGHLQAADGLSPATAGALVAIGPAVSVPFAPLSGRLTDRRGPLPPLLAGLALMIAGLAGLATGLGSTPMTIASIAVFGVGMGVVFAPPGTLAFALVPAGAAGAAGGALTTLRTLGSTLGAVTVSTLLTRTLPGGVLAADPEHTPAISAAVRAAFAVPLAALVLAGLACLLIRRRLDGVPDHPGSSHVFARPSAPPVSASRQSPR</sequence>
<dbReference type="InterPro" id="IPR020846">
    <property type="entry name" value="MFS_dom"/>
</dbReference>
<keyword evidence="4 7" id="KW-1133">Transmembrane helix</keyword>
<keyword evidence="5 7" id="KW-0472">Membrane</keyword>
<feature type="transmembrane region" description="Helical" evidence="7">
    <location>
        <begin position="298"/>
        <end position="323"/>
    </location>
</feature>
<feature type="transmembrane region" description="Helical" evidence="7">
    <location>
        <begin position="161"/>
        <end position="184"/>
    </location>
</feature>
<evidence type="ECO:0000256" key="1">
    <source>
        <dbReference type="ARBA" id="ARBA00004651"/>
    </source>
</evidence>
<dbReference type="AlphaFoldDB" id="A0A9W6SMZ1"/>
<feature type="region of interest" description="Disordered" evidence="6">
    <location>
        <begin position="408"/>
        <end position="431"/>
    </location>
</feature>
<dbReference type="Pfam" id="PF07690">
    <property type="entry name" value="MFS_1"/>
    <property type="match status" value="1"/>
</dbReference>
<keyword evidence="2" id="KW-0813">Transport</keyword>
<name>A0A9W6SMZ1_9ACTN</name>
<feature type="domain" description="Major facilitator superfamily (MFS) profile" evidence="8">
    <location>
        <begin position="7"/>
        <end position="403"/>
    </location>
</feature>
<dbReference type="RefSeq" id="WP_285664003.1">
    <property type="nucleotide sequence ID" value="NZ_BSTX01000002.1"/>
</dbReference>
<comment type="caution">
    <text evidence="9">The sequence shown here is derived from an EMBL/GenBank/DDBJ whole genome shotgun (WGS) entry which is preliminary data.</text>
</comment>
<feature type="transmembrane region" description="Helical" evidence="7">
    <location>
        <begin position="41"/>
        <end position="61"/>
    </location>
</feature>
<dbReference type="SUPFAM" id="SSF103473">
    <property type="entry name" value="MFS general substrate transporter"/>
    <property type="match status" value="1"/>
</dbReference>
<reference evidence="9" key="1">
    <citation type="submission" date="2023-03" db="EMBL/GenBank/DDBJ databases">
        <title>Actinorhabdospora filicis NBRC 111898.</title>
        <authorList>
            <person name="Ichikawa N."/>
            <person name="Sato H."/>
            <person name="Tonouchi N."/>
        </authorList>
    </citation>
    <scope>NUCLEOTIDE SEQUENCE</scope>
    <source>
        <strain evidence="9">NBRC 111898</strain>
    </source>
</reference>
<protein>
    <recommendedName>
        <fullName evidence="8">Major facilitator superfamily (MFS) profile domain-containing protein</fullName>
    </recommendedName>
</protein>
<organism evidence="9 10">
    <name type="scientific">Actinorhabdospora filicis</name>
    <dbReference type="NCBI Taxonomy" id="1785913"/>
    <lineage>
        <taxon>Bacteria</taxon>
        <taxon>Bacillati</taxon>
        <taxon>Actinomycetota</taxon>
        <taxon>Actinomycetes</taxon>
        <taxon>Micromonosporales</taxon>
        <taxon>Micromonosporaceae</taxon>
        <taxon>Actinorhabdospora</taxon>
    </lineage>
</organism>
<feature type="transmembrane region" description="Helical" evidence="7">
    <location>
        <begin position="73"/>
        <end position="92"/>
    </location>
</feature>
<dbReference type="GO" id="GO:0005886">
    <property type="term" value="C:plasma membrane"/>
    <property type="evidence" value="ECO:0007669"/>
    <property type="project" value="UniProtKB-SubCell"/>
</dbReference>
<evidence type="ECO:0000259" key="8">
    <source>
        <dbReference type="PROSITE" id="PS50850"/>
    </source>
</evidence>
<feature type="transmembrane region" description="Helical" evidence="7">
    <location>
        <begin position="375"/>
        <end position="398"/>
    </location>
</feature>
<keyword evidence="10" id="KW-1185">Reference proteome</keyword>
<evidence type="ECO:0000256" key="4">
    <source>
        <dbReference type="ARBA" id="ARBA00022989"/>
    </source>
</evidence>
<evidence type="ECO:0000313" key="10">
    <source>
        <dbReference type="Proteomes" id="UP001165079"/>
    </source>
</evidence>
<evidence type="ECO:0000313" key="9">
    <source>
        <dbReference type="EMBL" id="GLZ78867.1"/>
    </source>
</evidence>
<dbReference type="GO" id="GO:0022857">
    <property type="term" value="F:transmembrane transporter activity"/>
    <property type="evidence" value="ECO:0007669"/>
    <property type="project" value="InterPro"/>
</dbReference>
<proteinExistence type="predicted"/>
<feature type="transmembrane region" description="Helical" evidence="7">
    <location>
        <begin position="205"/>
        <end position="228"/>
    </location>
</feature>
<feature type="transmembrane region" description="Helical" evidence="7">
    <location>
        <begin position="273"/>
        <end position="292"/>
    </location>
</feature>
<dbReference type="PRINTS" id="PR01036">
    <property type="entry name" value="TCRTETB"/>
</dbReference>
<dbReference type="PROSITE" id="PS50850">
    <property type="entry name" value="MFS"/>
    <property type="match status" value="1"/>
</dbReference>
<evidence type="ECO:0000256" key="7">
    <source>
        <dbReference type="SAM" id="Phobius"/>
    </source>
</evidence>
<dbReference type="InterPro" id="IPR036259">
    <property type="entry name" value="MFS_trans_sf"/>
</dbReference>
<feature type="transmembrane region" description="Helical" evidence="7">
    <location>
        <begin position="132"/>
        <end position="155"/>
    </location>
</feature>
<feature type="transmembrane region" description="Helical" evidence="7">
    <location>
        <begin position="98"/>
        <end position="120"/>
    </location>
</feature>
<accession>A0A9W6SMZ1</accession>
<feature type="transmembrane region" description="Helical" evidence="7">
    <location>
        <begin position="240"/>
        <end position="261"/>
    </location>
</feature>
<keyword evidence="3 7" id="KW-0812">Transmembrane</keyword>
<evidence type="ECO:0000256" key="3">
    <source>
        <dbReference type="ARBA" id="ARBA00022692"/>
    </source>
</evidence>
<dbReference type="PANTHER" id="PTHR42718:SF9">
    <property type="entry name" value="MAJOR FACILITATOR SUPERFAMILY MULTIDRUG TRANSPORTER MFSC"/>
    <property type="match status" value="1"/>
</dbReference>
<evidence type="ECO:0000256" key="5">
    <source>
        <dbReference type="ARBA" id="ARBA00023136"/>
    </source>
</evidence>
<dbReference type="EMBL" id="BSTX01000002">
    <property type="protein sequence ID" value="GLZ78867.1"/>
    <property type="molecule type" value="Genomic_DNA"/>
</dbReference>
<comment type="subcellular location">
    <subcellularLocation>
        <location evidence="1">Cell membrane</location>
        <topology evidence="1">Multi-pass membrane protein</topology>
    </subcellularLocation>
</comment>
<evidence type="ECO:0000256" key="6">
    <source>
        <dbReference type="SAM" id="MobiDB-lite"/>
    </source>
</evidence>
<dbReference type="Proteomes" id="UP001165079">
    <property type="component" value="Unassembled WGS sequence"/>
</dbReference>
<dbReference type="Gene3D" id="1.20.1250.20">
    <property type="entry name" value="MFS general substrate transporter like domains"/>
    <property type="match status" value="1"/>
</dbReference>